<feature type="signal peptide" evidence="1">
    <location>
        <begin position="1"/>
        <end position="33"/>
    </location>
</feature>
<comment type="caution">
    <text evidence="2">The sequence shown here is derived from an EMBL/GenBank/DDBJ whole genome shotgun (WGS) entry which is preliminary data.</text>
</comment>
<dbReference type="Pfam" id="PF13432">
    <property type="entry name" value="TPR_16"/>
    <property type="match status" value="1"/>
</dbReference>
<accession>A0ABP9VU60</accession>
<dbReference type="PROSITE" id="PS51257">
    <property type="entry name" value="PROKAR_LIPOPROTEIN"/>
    <property type="match status" value="1"/>
</dbReference>
<dbReference type="EMBL" id="BAABRO010000010">
    <property type="protein sequence ID" value="GAA5508678.1"/>
    <property type="molecule type" value="Genomic_DNA"/>
</dbReference>
<evidence type="ECO:0008006" key="4">
    <source>
        <dbReference type="Google" id="ProtNLM"/>
    </source>
</evidence>
<dbReference type="PANTHER" id="PTHR47908">
    <property type="match status" value="1"/>
</dbReference>
<gene>
    <name evidence="2" type="ORF">Rcae01_04145</name>
</gene>
<organism evidence="2 3">
    <name type="scientific">Novipirellula caenicola</name>
    <dbReference type="NCBI Taxonomy" id="1536901"/>
    <lineage>
        <taxon>Bacteria</taxon>
        <taxon>Pseudomonadati</taxon>
        <taxon>Planctomycetota</taxon>
        <taxon>Planctomycetia</taxon>
        <taxon>Pirellulales</taxon>
        <taxon>Pirellulaceae</taxon>
        <taxon>Novipirellula</taxon>
    </lineage>
</organism>
<dbReference type="InterPro" id="IPR011990">
    <property type="entry name" value="TPR-like_helical_dom_sf"/>
</dbReference>
<keyword evidence="1" id="KW-0732">Signal</keyword>
<evidence type="ECO:0000313" key="3">
    <source>
        <dbReference type="Proteomes" id="UP001416858"/>
    </source>
</evidence>
<dbReference type="Proteomes" id="UP001416858">
    <property type="component" value="Unassembled WGS sequence"/>
</dbReference>
<sequence>MQLRRLVSKRPSTSLLLGVAASLAMQVTCLSLACPGQEANSMSISSLRASGLKALQEGNRNLAVESADAIVRLHSKDARAVRLAADIYLRSGKVDWATRLFNRYVSVAPEQMPELWQRGIALYFTGNFQEAAKQFEAHRSVNPNDVENAAWHFLCVAKANSFDEAKKLILPAPGDRRVPMQQILEMLSSGDTEAVNARVNETAVGTPERADAAFYGDFYLGLYADAAGDIERARKLLDRAAKDAPHHYMGDIARVYAAHLHSDDANTSVNE</sequence>
<proteinExistence type="predicted"/>
<name>A0ABP9VU60_9BACT</name>
<keyword evidence="3" id="KW-1185">Reference proteome</keyword>
<dbReference type="Gene3D" id="1.25.40.10">
    <property type="entry name" value="Tetratricopeptide repeat domain"/>
    <property type="match status" value="1"/>
</dbReference>
<dbReference type="PANTHER" id="PTHR47908:SF2">
    <property type="entry name" value="TETRATRICOPEPTIDE REPEAT (TPR)-LIKE SUPERFAMILY PROTEIN"/>
    <property type="match status" value="1"/>
</dbReference>
<protein>
    <recommendedName>
        <fullName evidence="4">Lipoprotein NlpI</fullName>
    </recommendedName>
</protein>
<dbReference type="SUPFAM" id="SSF48452">
    <property type="entry name" value="TPR-like"/>
    <property type="match status" value="1"/>
</dbReference>
<reference evidence="2 3" key="1">
    <citation type="submission" date="2024-02" db="EMBL/GenBank/DDBJ databases">
        <title>Rhodopirellula caenicola NBRC 110016.</title>
        <authorList>
            <person name="Ichikawa N."/>
            <person name="Katano-Makiyama Y."/>
            <person name="Hidaka K."/>
        </authorList>
    </citation>
    <scope>NUCLEOTIDE SEQUENCE [LARGE SCALE GENOMIC DNA]</scope>
    <source>
        <strain evidence="2 3">NBRC 110016</strain>
    </source>
</reference>
<dbReference type="RefSeq" id="WP_345685447.1">
    <property type="nucleotide sequence ID" value="NZ_BAABRO010000010.1"/>
</dbReference>
<feature type="chain" id="PRO_5045399474" description="Lipoprotein NlpI" evidence="1">
    <location>
        <begin position="34"/>
        <end position="271"/>
    </location>
</feature>
<evidence type="ECO:0000256" key="1">
    <source>
        <dbReference type="SAM" id="SignalP"/>
    </source>
</evidence>
<evidence type="ECO:0000313" key="2">
    <source>
        <dbReference type="EMBL" id="GAA5508678.1"/>
    </source>
</evidence>